<evidence type="ECO:0000259" key="3">
    <source>
        <dbReference type="Pfam" id="PF10350"/>
    </source>
</evidence>
<comment type="similarity">
    <text evidence="1">Belongs to the THADA family.</text>
</comment>
<dbReference type="InterPro" id="IPR019442">
    <property type="entry name" value="THADA/TRM732_DUF2428"/>
</dbReference>
<proteinExistence type="inferred from homology"/>
<evidence type="ECO:0000313" key="6">
    <source>
        <dbReference type="Proteomes" id="UP000000759"/>
    </source>
</evidence>
<dbReference type="RefSeq" id="XP_002183914.1">
    <property type="nucleotide sequence ID" value="XM_002183878.1"/>
</dbReference>
<evidence type="ECO:0000256" key="1">
    <source>
        <dbReference type="ARBA" id="ARBA00010409"/>
    </source>
</evidence>
<evidence type="ECO:0000256" key="2">
    <source>
        <dbReference type="ARBA" id="ARBA00022694"/>
    </source>
</evidence>
<protein>
    <recommendedName>
        <fullName evidence="7">DUF2428 domain-containing protein</fullName>
    </recommendedName>
</protein>
<dbReference type="PANTHER" id="PTHR14387:SF0">
    <property type="entry name" value="DUF2428 DOMAIN-CONTAINING PROTEIN"/>
    <property type="match status" value="1"/>
</dbReference>
<dbReference type="KEGG" id="pti:PHATRDRAFT_49134"/>
<dbReference type="PaxDb" id="2850-Phatr49134"/>
<feature type="domain" description="DUF2428" evidence="3">
    <location>
        <begin position="1072"/>
        <end position="1369"/>
    </location>
</feature>
<accession>B7G9L3</accession>
<dbReference type="eggNOG" id="KOG1810">
    <property type="taxonomic scope" value="Eukaryota"/>
</dbReference>
<dbReference type="HOGENOM" id="CLU_232442_0_0_1"/>
<dbReference type="GO" id="GO:0030488">
    <property type="term" value="P:tRNA methylation"/>
    <property type="evidence" value="ECO:0007669"/>
    <property type="project" value="TreeGrafter"/>
</dbReference>
<name>B7G9L3_PHATC</name>
<evidence type="ECO:0000313" key="5">
    <source>
        <dbReference type="EMBL" id="EEC44583.1"/>
    </source>
</evidence>
<evidence type="ECO:0000259" key="4">
    <source>
        <dbReference type="Pfam" id="PF25151"/>
    </source>
</evidence>
<keyword evidence="6" id="KW-1185">Reference proteome</keyword>
<dbReference type="InterPro" id="IPR056842">
    <property type="entry name" value="THADA-like_TPR_C"/>
</dbReference>
<reference evidence="5 6" key="1">
    <citation type="journal article" date="2008" name="Nature">
        <title>The Phaeodactylum genome reveals the evolutionary history of diatom genomes.</title>
        <authorList>
            <person name="Bowler C."/>
            <person name="Allen A.E."/>
            <person name="Badger J.H."/>
            <person name="Grimwood J."/>
            <person name="Jabbari K."/>
            <person name="Kuo A."/>
            <person name="Maheswari U."/>
            <person name="Martens C."/>
            <person name="Maumus F."/>
            <person name="Otillar R.P."/>
            <person name="Rayko E."/>
            <person name="Salamov A."/>
            <person name="Vandepoele K."/>
            <person name="Beszteri B."/>
            <person name="Gruber A."/>
            <person name="Heijde M."/>
            <person name="Katinka M."/>
            <person name="Mock T."/>
            <person name="Valentin K."/>
            <person name="Verret F."/>
            <person name="Berges J.A."/>
            <person name="Brownlee C."/>
            <person name="Cadoret J.P."/>
            <person name="Chiovitti A."/>
            <person name="Choi C.J."/>
            <person name="Coesel S."/>
            <person name="De Martino A."/>
            <person name="Detter J.C."/>
            <person name="Durkin C."/>
            <person name="Falciatore A."/>
            <person name="Fournet J."/>
            <person name="Haruta M."/>
            <person name="Huysman M.J."/>
            <person name="Jenkins B.D."/>
            <person name="Jiroutova K."/>
            <person name="Jorgensen R.E."/>
            <person name="Joubert Y."/>
            <person name="Kaplan A."/>
            <person name="Kroger N."/>
            <person name="Kroth P.G."/>
            <person name="La Roche J."/>
            <person name="Lindquist E."/>
            <person name="Lommer M."/>
            <person name="Martin-Jezequel V."/>
            <person name="Lopez P.J."/>
            <person name="Lucas S."/>
            <person name="Mangogna M."/>
            <person name="McGinnis K."/>
            <person name="Medlin L.K."/>
            <person name="Montsant A."/>
            <person name="Oudot-Le Secq M.P."/>
            <person name="Napoli C."/>
            <person name="Obornik M."/>
            <person name="Parker M.S."/>
            <person name="Petit J.L."/>
            <person name="Porcel B.M."/>
            <person name="Poulsen N."/>
            <person name="Robison M."/>
            <person name="Rychlewski L."/>
            <person name="Rynearson T.A."/>
            <person name="Schmutz J."/>
            <person name="Shapiro H."/>
            <person name="Siaut M."/>
            <person name="Stanley M."/>
            <person name="Sussman M.R."/>
            <person name="Taylor A.R."/>
            <person name="Vardi A."/>
            <person name="von Dassow P."/>
            <person name="Vyverman W."/>
            <person name="Willis A."/>
            <person name="Wyrwicz L.S."/>
            <person name="Rokhsar D.S."/>
            <person name="Weissenbach J."/>
            <person name="Armbrust E.V."/>
            <person name="Green B.R."/>
            <person name="Van de Peer Y."/>
            <person name="Grigoriev I.V."/>
        </authorList>
    </citation>
    <scope>NUCLEOTIDE SEQUENCE [LARGE SCALE GENOMIC DNA]</scope>
    <source>
        <strain evidence="5 6">CCAP 1055/1</strain>
    </source>
</reference>
<dbReference type="Proteomes" id="UP000000759">
    <property type="component" value="Chromosome 21"/>
</dbReference>
<dbReference type="STRING" id="556484.B7G9L3"/>
<organism evidence="5 6">
    <name type="scientific">Phaeodactylum tricornutum (strain CCAP 1055/1)</name>
    <dbReference type="NCBI Taxonomy" id="556484"/>
    <lineage>
        <taxon>Eukaryota</taxon>
        <taxon>Sar</taxon>
        <taxon>Stramenopiles</taxon>
        <taxon>Ochrophyta</taxon>
        <taxon>Bacillariophyta</taxon>
        <taxon>Bacillariophyceae</taxon>
        <taxon>Bacillariophycidae</taxon>
        <taxon>Naviculales</taxon>
        <taxon>Phaeodactylaceae</taxon>
        <taxon>Phaeodactylum</taxon>
    </lineage>
</organism>
<sequence>MGKTSLKQTGAVPLPNDGPIHFVWQQRHKTTGVDDSVSSDVHEAVAFLRSVATPTSTAESRSPTFRAIDSTSLSCLVHDLWCLNDIREQCQRLRVFRSHVLQARQKQSSDAGVVIATLDTRTAKASHRVLLEWSLAVATPVPLRRAVHAHLRERTGLSDDATLDIAGAVLDSILSSSSQSTSGPSLWWWKDPIATLQEWIAFMSSDPSLAVDWNETRPRILVFLLTYADTCSMPTLGRFAYTSPSTEMVDQQSQVAIAEAVRVADLFKALLQPGDRNCYWETRDEPFLEQMRDFLWALLSCRAVSEPSLQIIGIAYGRVCVWPYHTNTHTNTSESVDPDALVAKLQKDWSRLPELSDLARAVVVQGLAATLPDQTLFAHRHEDMETPIDMSTLMDTFGDLATGAIDPDVRLAALKGFRTLTSRSLTALAVDNSDSDRLATRNLSFALAQQSLKVVMQAWESPPTRRLANAIPPLFDSVVNLLRRLDQDWSVDALVGRVLSQPAHCKGRYIALEALLPISGAQALVFTASRPANKHSMLDDLLSGIGDHGHNTNAIADLWARILQQYLQELLLQNGIPTLSSSSQSQRTKGAPAVATVMENMETLPSVLTAWCDAWVPSLTEALLVPEVSRRKQIASFCLPRVLKMAGNARPRASLAIVQILQHLNATGQNHSTRLNKPSKERETKKDRVSWAMLEVVRLAAVDQLLREKPVGSTLALDTCVASLISKKCLQSALVHFSPFVRLVAFQAMPHVVKATSSFKDDASRLGHEVFLWKATLPFVVKTSDKEYALTLVQCLLSFMDRLSSWEAKCVLSDDPNAPQSTENSQLQVSSFAIDFLINDVLLQKLTYPGSVVDKECLALSLFEALIVFSCRDLKFAQECRLLPKAGAAFHRKRNFAEEAVCGRIRRALFGFEGLAALFSMLSSNWDGIRDDAYTILNSALALTTRFHLFVPMEFTSNKARSKFEARALFLASSPRQREADAGARILAFLFVSSLTNDQRYDYLERLGSILQERLTLMKVKLQDILSNDTDFVDGAELPLAHGIIRSIRLIYEHHQTLTDTLQNEHDRLGTLFQNMIPMFCKALQLSLGVVADLRDGEAVDGMDRELEFASSKVNPGAIGANGIFSSVQRLSKTEHSRRLASQRIVIGSWLLTKETCAAVSILLSLGCVNPSKESMQQVGMLLISTLTSLKHTGAAFAAHKALQQISVACFSIPNLETLPKEWALRLLDELANSDKIRDSTLRRSTGYGLGFLSIMRSEVACHSANHSLCSFIMKKILCLSLPSKSMLSSFLSSIAWFDRERPIPLPFSLGDEVDGIGLCNQYTLRSRVHALNVLRSILSDAPLAKQVFPAVGDSIVTAMMGYSDTDWSVRNSSTMVFAAVMLRAVDADKNASNEDETSSRAITLAELFRVFPSLPDFLVSVLQASIAGELGEASTSPPVLPILLLLARSQQLSMSGHDSVSIAEPFMQVVFRCLGHAHLSTREAAARAIANLSSAEKKSVTSFHCILQTCNDRLKVNLRTMVWNDLHGTLLCIRDMLALWKLIVKESLGKELLAWLWRFTRVENSQFVVPPLCVSVALEILHRANLTDIESPQLLRACLDIESKLARERHHTRGDTGLSKLGLTAGSIACSVVSEQLWHFSAKCRVQVDESVFSKVETLLRSDCPDVKLASVKVFKKSIYRGLDSMLKSSDAHECSTFLSRLTTTILNALKAELGIGSSKAEKIFIHPPTVRRLSRCLLESFDAYDALAMEVPSTVACSVLCGIGESLLKLGGLEANQNWKLIDVTQLAGNGIELLSRCTLFNDSYEDGFPFQGVIGFLCDHRLPWRLRYSAITAIGTLSTNLTYPPDLCSKWTSASLEYLQDEDPDVRYAASKTLVSPINSNVQIADVALNVLFTGKSNSRIFLPWLERCIEKVLENYSKMNRRVCMLANELTQSGIKSGEILNVGNVREIFEEENPNSYGEHLLFVQLAVRGTLQATVGTVGLNRGIIDKILACCSHMLSQLLLHYTQLPDLDILHDPSRSSDIFPELHAIFLLSATVLTFGVLQESSDIVQKANYFAQHSSVARLQHASRALAQANNSEVSRRQICSCCFLLS</sequence>
<dbReference type="EMBL" id="CM000623">
    <property type="protein sequence ID" value="EEC44583.1"/>
    <property type="molecule type" value="Genomic_DNA"/>
</dbReference>
<feature type="domain" description="tRNA (32-2'-O)-methyltransferase regulator THADA-like C-terminal TPR repeats region" evidence="4">
    <location>
        <begin position="1371"/>
        <end position="1536"/>
    </location>
</feature>
<evidence type="ECO:0008006" key="7">
    <source>
        <dbReference type="Google" id="ProtNLM"/>
    </source>
</evidence>
<dbReference type="Pfam" id="PF10350">
    <property type="entry name" value="DUF2428"/>
    <property type="match status" value="1"/>
</dbReference>
<keyword evidence="2" id="KW-0819">tRNA processing</keyword>
<dbReference type="GeneID" id="7195606"/>
<dbReference type="PANTHER" id="PTHR14387">
    <property type="entry name" value="THADA/DEATH RECEPTOR INTERACTING PROTEIN"/>
    <property type="match status" value="1"/>
</dbReference>
<reference evidence="6" key="2">
    <citation type="submission" date="2008-08" db="EMBL/GenBank/DDBJ databases">
        <authorList>
            <consortium name="Diatom Consortium"/>
            <person name="Grigoriev I."/>
            <person name="Grimwood J."/>
            <person name="Kuo A."/>
            <person name="Otillar R.P."/>
            <person name="Salamov A."/>
            <person name="Detter J.C."/>
            <person name="Lindquist E."/>
            <person name="Shapiro H."/>
            <person name="Lucas S."/>
            <person name="Glavina del Rio T."/>
            <person name="Pitluck S."/>
            <person name="Rokhsar D."/>
            <person name="Bowler C."/>
        </authorList>
    </citation>
    <scope>GENOME REANNOTATION</scope>
    <source>
        <strain evidence="6">CCAP 1055/1</strain>
    </source>
</reference>
<dbReference type="SUPFAM" id="SSF48371">
    <property type="entry name" value="ARM repeat"/>
    <property type="match status" value="1"/>
</dbReference>
<dbReference type="Pfam" id="PF25151">
    <property type="entry name" value="TPR_Trm732_C"/>
    <property type="match status" value="1"/>
</dbReference>
<dbReference type="OrthoDB" id="43471at2759"/>
<dbReference type="GO" id="GO:0005829">
    <property type="term" value="C:cytosol"/>
    <property type="evidence" value="ECO:0007669"/>
    <property type="project" value="TreeGrafter"/>
</dbReference>
<gene>
    <name evidence="5" type="ORF">PHATRDRAFT_49134</name>
</gene>
<dbReference type="InParanoid" id="B7G9L3"/>
<dbReference type="InterPro" id="IPR016024">
    <property type="entry name" value="ARM-type_fold"/>
</dbReference>
<dbReference type="InterPro" id="IPR051954">
    <property type="entry name" value="tRNA_methyltransferase_THADA"/>
</dbReference>